<organism evidence="4 5">
    <name type="scientific">Cellulomonas aerilata</name>
    <dbReference type="NCBI Taxonomy" id="515326"/>
    <lineage>
        <taxon>Bacteria</taxon>
        <taxon>Bacillati</taxon>
        <taxon>Actinomycetota</taxon>
        <taxon>Actinomycetes</taxon>
        <taxon>Micrococcales</taxon>
        <taxon>Cellulomonadaceae</taxon>
        <taxon>Cellulomonas</taxon>
    </lineage>
</organism>
<evidence type="ECO:0000256" key="2">
    <source>
        <dbReference type="SAM" id="MobiDB-lite"/>
    </source>
</evidence>
<protein>
    <recommendedName>
        <fullName evidence="6">Tfp pilus assembly protein PilO</fullName>
    </recommendedName>
</protein>
<evidence type="ECO:0000313" key="5">
    <source>
        <dbReference type="Proteomes" id="UP000321181"/>
    </source>
</evidence>
<feature type="region of interest" description="Disordered" evidence="2">
    <location>
        <begin position="280"/>
        <end position="325"/>
    </location>
</feature>
<keyword evidence="1" id="KW-0175">Coiled coil</keyword>
<feature type="region of interest" description="Disordered" evidence="2">
    <location>
        <begin position="217"/>
        <end position="255"/>
    </location>
</feature>
<dbReference type="Proteomes" id="UP000321181">
    <property type="component" value="Unassembled WGS sequence"/>
</dbReference>
<feature type="region of interest" description="Disordered" evidence="2">
    <location>
        <begin position="109"/>
        <end position="139"/>
    </location>
</feature>
<keyword evidence="3" id="KW-0732">Signal</keyword>
<accession>A0A512DAJ4</accession>
<keyword evidence="5" id="KW-1185">Reference proteome</keyword>
<dbReference type="AlphaFoldDB" id="A0A512DAJ4"/>
<evidence type="ECO:0000256" key="3">
    <source>
        <dbReference type="SAM" id="SignalP"/>
    </source>
</evidence>
<proteinExistence type="predicted"/>
<gene>
    <name evidence="4" type="ORF">CAE01nite_11320</name>
</gene>
<dbReference type="EMBL" id="BJYY01000009">
    <property type="protein sequence ID" value="GEO33407.1"/>
    <property type="molecule type" value="Genomic_DNA"/>
</dbReference>
<evidence type="ECO:0000313" key="4">
    <source>
        <dbReference type="EMBL" id="GEO33407.1"/>
    </source>
</evidence>
<evidence type="ECO:0008006" key="6">
    <source>
        <dbReference type="Google" id="ProtNLM"/>
    </source>
</evidence>
<feature type="chain" id="PRO_5021986456" description="Tfp pilus assembly protein PilO" evidence="3">
    <location>
        <begin position="22"/>
        <end position="325"/>
    </location>
</feature>
<evidence type="ECO:0000256" key="1">
    <source>
        <dbReference type="SAM" id="Coils"/>
    </source>
</evidence>
<feature type="signal peptide" evidence="3">
    <location>
        <begin position="1"/>
        <end position="21"/>
    </location>
</feature>
<sequence>MCLLALVASWLLLFGPLLDQAAATRAQAEQVRDQNEALRASVDALRADFAHLAEYESELTALDAAVPSRATLTDLTRELAAAATAAGVTIVGMDVSTAVALTGEPVAPPAAAEGAASDTAATTDPAAPAAPAAPPAGAAPVAPPVPGMVAIPLSIDVVGSVEPARAFLAAVQTALDRQLLVTTLAVKALEESDPTDRMPATAVGDVEVTVGALAYVLPRSDSEPTEDGVPLPGGSGANPFVPSVEAPAPVPPDPAQSVADAVAAAIAEASATAEAAAAERAAAAAAAAAATQAASSTPPAATTTSTTPGVEVDADAAPADPPSGG</sequence>
<name>A0A512DAJ4_9CELL</name>
<feature type="coiled-coil region" evidence="1">
    <location>
        <begin position="21"/>
        <end position="48"/>
    </location>
</feature>
<reference evidence="4 5" key="1">
    <citation type="submission" date="2019-07" db="EMBL/GenBank/DDBJ databases">
        <title>Whole genome shotgun sequence of Cellulomonas aerilata NBRC 106308.</title>
        <authorList>
            <person name="Hosoyama A."/>
            <person name="Uohara A."/>
            <person name="Ohji S."/>
            <person name="Ichikawa N."/>
        </authorList>
    </citation>
    <scope>NUCLEOTIDE SEQUENCE [LARGE SCALE GENOMIC DNA]</scope>
    <source>
        <strain evidence="4 5">NBRC 106308</strain>
    </source>
</reference>
<comment type="caution">
    <text evidence="4">The sequence shown here is derived from an EMBL/GenBank/DDBJ whole genome shotgun (WGS) entry which is preliminary data.</text>
</comment>
<feature type="compositionally biased region" description="Low complexity" evidence="2">
    <location>
        <begin position="280"/>
        <end position="308"/>
    </location>
</feature>